<evidence type="ECO:0000256" key="5">
    <source>
        <dbReference type="ARBA" id="ARBA00022989"/>
    </source>
</evidence>
<gene>
    <name evidence="10" type="ORF">ACFQBT_19820</name>
</gene>
<comment type="similarity">
    <text evidence="2">Belongs to the resistance-nodulation-cell division (RND) (TC 2.A.6) family. MmpL subfamily.</text>
</comment>
<feature type="transmembrane region" description="Helical" evidence="8">
    <location>
        <begin position="16"/>
        <end position="35"/>
    </location>
</feature>
<dbReference type="RefSeq" id="WP_377825699.1">
    <property type="nucleotide sequence ID" value="NZ_JBHSWJ010000003.1"/>
</dbReference>
<organism evidence="10 11">
    <name type="scientific">Branchiibius cervicis</name>
    <dbReference type="NCBI Taxonomy" id="908252"/>
    <lineage>
        <taxon>Bacteria</taxon>
        <taxon>Bacillati</taxon>
        <taxon>Actinomycetota</taxon>
        <taxon>Actinomycetes</taxon>
        <taxon>Micrococcales</taxon>
        <taxon>Dermacoccaceae</taxon>
        <taxon>Branchiibius</taxon>
    </lineage>
</organism>
<evidence type="ECO:0000256" key="4">
    <source>
        <dbReference type="ARBA" id="ARBA00022692"/>
    </source>
</evidence>
<reference evidence="11" key="1">
    <citation type="journal article" date="2019" name="Int. J. Syst. Evol. Microbiol.">
        <title>The Global Catalogue of Microorganisms (GCM) 10K type strain sequencing project: providing services to taxonomists for standard genome sequencing and annotation.</title>
        <authorList>
            <consortium name="The Broad Institute Genomics Platform"/>
            <consortium name="The Broad Institute Genome Sequencing Center for Infectious Disease"/>
            <person name="Wu L."/>
            <person name="Ma J."/>
        </authorList>
    </citation>
    <scope>NUCLEOTIDE SEQUENCE [LARGE SCALE GENOMIC DNA]</scope>
    <source>
        <strain evidence="11">NBRC 106593</strain>
    </source>
</reference>
<evidence type="ECO:0000259" key="9">
    <source>
        <dbReference type="Pfam" id="PF03176"/>
    </source>
</evidence>
<sequence length="169" mass="18432">MIFQKGAFGIFSGEPIVSFLPIILIGIVFGLAMDYQVFLVSRMREAHVHGADAHESVVDGFRHGARVVTAAACIMISVFAAFMLQGQQFIVSMGFALAAAVFFDAFLVRMTLIPAAMFLMGEKAWWLPKWLDKILPAVDVEGEKLQAISGDSSQHTPKHAAHEEAPDPV</sequence>
<dbReference type="Gene3D" id="1.20.1640.10">
    <property type="entry name" value="Multidrug efflux transporter AcrB transmembrane domain"/>
    <property type="match status" value="1"/>
</dbReference>
<proteinExistence type="inferred from homology"/>
<comment type="subcellular location">
    <subcellularLocation>
        <location evidence="1">Cell membrane</location>
        <topology evidence="1">Multi-pass membrane protein</topology>
    </subcellularLocation>
</comment>
<feature type="compositionally biased region" description="Basic and acidic residues" evidence="7">
    <location>
        <begin position="160"/>
        <end position="169"/>
    </location>
</feature>
<evidence type="ECO:0000256" key="6">
    <source>
        <dbReference type="ARBA" id="ARBA00023136"/>
    </source>
</evidence>
<keyword evidence="11" id="KW-1185">Reference proteome</keyword>
<evidence type="ECO:0000256" key="7">
    <source>
        <dbReference type="SAM" id="MobiDB-lite"/>
    </source>
</evidence>
<dbReference type="InterPro" id="IPR004869">
    <property type="entry name" value="MMPL_dom"/>
</dbReference>
<comment type="caution">
    <text evidence="10">The sequence shown here is derived from an EMBL/GenBank/DDBJ whole genome shotgun (WGS) entry which is preliminary data.</text>
</comment>
<dbReference type="PANTHER" id="PTHR33406:SF11">
    <property type="entry name" value="MEMBRANE PROTEIN SCO6666-RELATED"/>
    <property type="match status" value="1"/>
</dbReference>
<dbReference type="EMBL" id="JBHSWJ010000003">
    <property type="protein sequence ID" value="MFC6715956.1"/>
    <property type="molecule type" value="Genomic_DNA"/>
</dbReference>
<keyword evidence="4 8" id="KW-0812">Transmembrane</keyword>
<evidence type="ECO:0000256" key="8">
    <source>
        <dbReference type="SAM" id="Phobius"/>
    </source>
</evidence>
<dbReference type="PANTHER" id="PTHR33406">
    <property type="entry name" value="MEMBRANE PROTEIN MJ1562-RELATED"/>
    <property type="match status" value="1"/>
</dbReference>
<accession>A0ABW2AZM0</accession>
<keyword evidence="3" id="KW-1003">Cell membrane</keyword>
<keyword evidence="5 8" id="KW-1133">Transmembrane helix</keyword>
<feature type="domain" description="Membrane transport protein MMPL" evidence="9">
    <location>
        <begin position="15"/>
        <end position="128"/>
    </location>
</feature>
<dbReference type="Pfam" id="PF03176">
    <property type="entry name" value="MMPL"/>
    <property type="match status" value="1"/>
</dbReference>
<evidence type="ECO:0000256" key="1">
    <source>
        <dbReference type="ARBA" id="ARBA00004651"/>
    </source>
</evidence>
<dbReference type="SUPFAM" id="SSF82866">
    <property type="entry name" value="Multidrug efflux transporter AcrB transmembrane domain"/>
    <property type="match status" value="1"/>
</dbReference>
<evidence type="ECO:0000256" key="3">
    <source>
        <dbReference type="ARBA" id="ARBA00022475"/>
    </source>
</evidence>
<protein>
    <submittedName>
        <fullName evidence="10">MMPL family transporter</fullName>
    </submittedName>
</protein>
<feature type="transmembrane region" description="Helical" evidence="8">
    <location>
        <begin position="89"/>
        <end position="108"/>
    </location>
</feature>
<evidence type="ECO:0000256" key="2">
    <source>
        <dbReference type="ARBA" id="ARBA00010157"/>
    </source>
</evidence>
<evidence type="ECO:0000313" key="10">
    <source>
        <dbReference type="EMBL" id="MFC6715956.1"/>
    </source>
</evidence>
<dbReference type="Proteomes" id="UP001596356">
    <property type="component" value="Unassembled WGS sequence"/>
</dbReference>
<feature type="transmembrane region" description="Helical" evidence="8">
    <location>
        <begin position="64"/>
        <end position="83"/>
    </location>
</feature>
<dbReference type="InterPro" id="IPR050545">
    <property type="entry name" value="Mycobact_MmpL"/>
</dbReference>
<evidence type="ECO:0000313" key="11">
    <source>
        <dbReference type="Proteomes" id="UP001596356"/>
    </source>
</evidence>
<name>A0ABW2AZM0_9MICO</name>
<feature type="region of interest" description="Disordered" evidence="7">
    <location>
        <begin position="149"/>
        <end position="169"/>
    </location>
</feature>
<keyword evidence="6 8" id="KW-0472">Membrane</keyword>